<name>A0A5B9QFR3_9BACT</name>
<protein>
    <submittedName>
        <fullName evidence="2">Type I phosphodiesterase / nucleotide pyrophosphatase</fullName>
    </submittedName>
</protein>
<dbReference type="Gene3D" id="3.40.720.10">
    <property type="entry name" value="Alkaline Phosphatase, subunit A"/>
    <property type="match status" value="1"/>
</dbReference>
<dbReference type="Pfam" id="PF01663">
    <property type="entry name" value="Phosphodiest"/>
    <property type="match status" value="1"/>
</dbReference>
<dbReference type="SMART" id="SM00028">
    <property type="entry name" value="TPR"/>
    <property type="match status" value="4"/>
</dbReference>
<feature type="compositionally biased region" description="Polar residues" evidence="1">
    <location>
        <begin position="369"/>
        <end position="386"/>
    </location>
</feature>
<feature type="compositionally biased region" description="Basic and acidic residues" evidence="1">
    <location>
        <begin position="387"/>
        <end position="398"/>
    </location>
</feature>
<dbReference type="OrthoDB" id="228738at2"/>
<feature type="region of interest" description="Disordered" evidence="1">
    <location>
        <begin position="369"/>
        <end position="398"/>
    </location>
</feature>
<dbReference type="KEGG" id="bgok:Pr1d_37160"/>
<reference evidence="2 3" key="1">
    <citation type="submission" date="2019-08" db="EMBL/GenBank/DDBJ databases">
        <title>Deep-cultivation of Planctomycetes and their phenomic and genomic characterization uncovers novel biology.</title>
        <authorList>
            <person name="Wiegand S."/>
            <person name="Jogler M."/>
            <person name="Boedeker C."/>
            <person name="Pinto D."/>
            <person name="Vollmers J."/>
            <person name="Rivas-Marin E."/>
            <person name="Kohn T."/>
            <person name="Peeters S.H."/>
            <person name="Heuer A."/>
            <person name="Rast P."/>
            <person name="Oberbeckmann S."/>
            <person name="Bunk B."/>
            <person name="Jeske O."/>
            <person name="Meyerdierks A."/>
            <person name="Storesund J.E."/>
            <person name="Kallscheuer N."/>
            <person name="Luecker S."/>
            <person name="Lage O.M."/>
            <person name="Pohl T."/>
            <person name="Merkel B.J."/>
            <person name="Hornburger P."/>
            <person name="Mueller R.-W."/>
            <person name="Bruemmer F."/>
            <person name="Labrenz M."/>
            <person name="Spormann A.M."/>
            <person name="Op den Camp H."/>
            <person name="Overmann J."/>
            <person name="Amann R."/>
            <person name="Jetten M.S.M."/>
            <person name="Mascher T."/>
            <person name="Medema M.H."/>
            <person name="Devos D.P."/>
            <person name="Kaster A.-K."/>
            <person name="Ovreas L."/>
            <person name="Rohde M."/>
            <person name="Galperin M.Y."/>
            <person name="Jogler C."/>
        </authorList>
    </citation>
    <scope>NUCLEOTIDE SEQUENCE [LARGE SCALE GENOMIC DNA]</scope>
    <source>
        <strain evidence="2 3">Pr1d</strain>
    </source>
</reference>
<dbReference type="EMBL" id="CP042913">
    <property type="protein sequence ID" value="QEG36402.1"/>
    <property type="molecule type" value="Genomic_DNA"/>
</dbReference>
<dbReference type="AlphaFoldDB" id="A0A5B9QFR3"/>
<accession>A0A5B9QFR3</accession>
<keyword evidence="3" id="KW-1185">Reference proteome</keyword>
<gene>
    <name evidence="2" type="ORF">Pr1d_37160</name>
</gene>
<evidence type="ECO:0000256" key="1">
    <source>
        <dbReference type="SAM" id="MobiDB-lite"/>
    </source>
</evidence>
<dbReference type="RefSeq" id="WP_148074749.1">
    <property type="nucleotide sequence ID" value="NZ_CP042913.1"/>
</dbReference>
<proteinExistence type="predicted"/>
<sequence>MGDATRLANRLLLIGWDGVELGALRTLLAEGQLPNLGSLLEKGACLELTVPRPAFPEAAWTSLATGKRPHQHGVLHEFSPSASANQLHPVSRLNRESSALWSMLHRKGMRTHVIGWPVSHPAESLAGIFVSDRFALAQPASPSFSQEDGSAVLPPEAQSHISERRVSSIDAEEIALTQLLPHHIVGLREYSRLEAVCRDILAQSATLFRSIRWCLDAQPWDFTAGVFPGIRRAHQLAEWLRKMSPTTGEICDRLITGSYEHHDLLLGQILSQVDDTTHVIVVSPAGTQAVTPSTAGVASLEVAGSATLGTGMAVISGPGVRQLASPALGSVLDLAPTILAMFGLPFGEDMGGRPLVRLFEPEIAKTSVETWESQSSSKQTLGQSDSNEFHEKLPPESHETREVNYLTELGYVDPLEIAAQASVNRCRLTTVLNRAISLLDAGLIDNAISVLQDSTRLHSDSSRAHFLLAEAFYRSRQFGAARQEINSLMCQGIESRRLYLLAAANDFADRRYNTALEEVACTRRGKVEYPGAYLLEGNIQLRRRDFAAAEKAYLGAIAAEGPSAQALDGLASVKLHLGRYEEAALHALDAIDKNRQQGKAHYHLGVALHYLDKPQDALGALRTWAAVEPRAAAPYRWMAYVYKHQLNDSNRAESCRKQGKEVIRLRRQSH</sequence>
<organism evidence="2 3">
    <name type="scientific">Bythopirellula goksoeyrii</name>
    <dbReference type="NCBI Taxonomy" id="1400387"/>
    <lineage>
        <taxon>Bacteria</taxon>
        <taxon>Pseudomonadati</taxon>
        <taxon>Planctomycetota</taxon>
        <taxon>Planctomycetia</taxon>
        <taxon>Pirellulales</taxon>
        <taxon>Lacipirellulaceae</taxon>
        <taxon>Bythopirellula</taxon>
    </lineage>
</organism>
<dbReference type="InterPro" id="IPR002591">
    <property type="entry name" value="Phosphodiest/P_Trfase"/>
</dbReference>
<dbReference type="Gene3D" id="1.25.40.10">
    <property type="entry name" value="Tetratricopeptide repeat domain"/>
    <property type="match status" value="2"/>
</dbReference>
<dbReference type="InterPro" id="IPR019734">
    <property type="entry name" value="TPR_rpt"/>
</dbReference>
<dbReference type="InterPro" id="IPR017850">
    <property type="entry name" value="Alkaline_phosphatase_core_sf"/>
</dbReference>
<evidence type="ECO:0000313" key="2">
    <source>
        <dbReference type="EMBL" id="QEG36402.1"/>
    </source>
</evidence>
<dbReference type="SUPFAM" id="SSF48452">
    <property type="entry name" value="TPR-like"/>
    <property type="match status" value="2"/>
</dbReference>
<dbReference type="Pfam" id="PF13432">
    <property type="entry name" value="TPR_16"/>
    <property type="match status" value="2"/>
</dbReference>
<evidence type="ECO:0000313" key="3">
    <source>
        <dbReference type="Proteomes" id="UP000323917"/>
    </source>
</evidence>
<dbReference type="SUPFAM" id="SSF53649">
    <property type="entry name" value="Alkaline phosphatase-like"/>
    <property type="match status" value="1"/>
</dbReference>
<dbReference type="InterPro" id="IPR011990">
    <property type="entry name" value="TPR-like_helical_dom_sf"/>
</dbReference>
<dbReference type="Proteomes" id="UP000323917">
    <property type="component" value="Chromosome"/>
</dbReference>